<dbReference type="Gene3D" id="3.50.50.60">
    <property type="entry name" value="FAD/NAD(P)-binding domain"/>
    <property type="match status" value="1"/>
</dbReference>
<dbReference type="InterPro" id="IPR012941">
    <property type="entry name" value="Phe_hydrox_C_dim_dom"/>
</dbReference>
<dbReference type="PANTHER" id="PTHR43004">
    <property type="entry name" value="TRK SYSTEM POTASSIUM UPTAKE PROTEIN"/>
    <property type="match status" value="1"/>
</dbReference>
<dbReference type="Pfam" id="PF01494">
    <property type="entry name" value="FAD_binding_3"/>
    <property type="match status" value="1"/>
</dbReference>
<dbReference type="GO" id="GO:0016709">
    <property type="term" value="F:oxidoreductase activity, acting on paired donors, with incorporation or reduction of molecular oxygen, NAD(P)H as one donor, and incorporation of one atom of oxygen"/>
    <property type="evidence" value="ECO:0007669"/>
    <property type="project" value="UniProtKB-ARBA"/>
</dbReference>
<dbReference type="InterPro" id="IPR036249">
    <property type="entry name" value="Thioredoxin-like_sf"/>
</dbReference>
<reference evidence="7" key="1">
    <citation type="journal article" date="2023" name="IMA Fungus">
        <title>Comparative genomic study of the Penicillium genus elucidates a diverse pangenome and 15 lateral gene transfer events.</title>
        <authorList>
            <person name="Petersen C."/>
            <person name="Sorensen T."/>
            <person name="Nielsen M.R."/>
            <person name="Sondergaard T.E."/>
            <person name="Sorensen J.L."/>
            <person name="Fitzpatrick D.A."/>
            <person name="Frisvad J.C."/>
            <person name="Nielsen K.L."/>
        </authorList>
    </citation>
    <scope>NUCLEOTIDE SEQUENCE</scope>
    <source>
        <strain evidence="7">IBT 17514</strain>
    </source>
</reference>
<evidence type="ECO:0000256" key="3">
    <source>
        <dbReference type="ARBA" id="ARBA00022827"/>
    </source>
</evidence>
<dbReference type="InterPro" id="IPR002938">
    <property type="entry name" value="FAD-bd"/>
</dbReference>
<accession>A0AAD6MX22</accession>
<dbReference type="GO" id="GO:0071949">
    <property type="term" value="F:FAD binding"/>
    <property type="evidence" value="ECO:0007669"/>
    <property type="project" value="InterPro"/>
</dbReference>
<evidence type="ECO:0000256" key="2">
    <source>
        <dbReference type="ARBA" id="ARBA00022630"/>
    </source>
</evidence>
<keyword evidence="3" id="KW-0274">FAD</keyword>
<dbReference type="Pfam" id="PF07976">
    <property type="entry name" value="Phe_hydrox_dim"/>
    <property type="match status" value="1"/>
</dbReference>
<dbReference type="SUPFAM" id="SSF54373">
    <property type="entry name" value="FAD-linked reductases, C-terminal domain"/>
    <property type="match status" value="1"/>
</dbReference>
<keyword evidence="8" id="KW-1185">Reference proteome</keyword>
<feature type="domain" description="FAD-binding" evidence="5">
    <location>
        <begin position="4"/>
        <end position="358"/>
    </location>
</feature>
<evidence type="ECO:0000256" key="1">
    <source>
        <dbReference type="ARBA" id="ARBA00007801"/>
    </source>
</evidence>
<dbReference type="PANTHER" id="PTHR43004:SF10">
    <property type="entry name" value="2-MONOOXYGENASE, PUTATIVE (AFU_ORTHOLOGUE AFUA_6G11480)-RELATED"/>
    <property type="match status" value="1"/>
</dbReference>
<feature type="domain" description="Phenol hydroxylase-like C-terminal dimerisation" evidence="6">
    <location>
        <begin position="394"/>
        <end position="585"/>
    </location>
</feature>
<keyword evidence="2" id="KW-0285">Flavoprotein</keyword>
<dbReference type="InterPro" id="IPR050641">
    <property type="entry name" value="RIFMO-like"/>
</dbReference>
<evidence type="ECO:0000256" key="4">
    <source>
        <dbReference type="ARBA" id="ARBA00023002"/>
    </source>
</evidence>
<dbReference type="Gene3D" id="3.30.9.10">
    <property type="entry name" value="D-Amino Acid Oxidase, subunit A, domain 2"/>
    <property type="match status" value="1"/>
</dbReference>
<name>A0AAD6MX22_9EURO</name>
<dbReference type="PRINTS" id="PR00420">
    <property type="entry name" value="RNGMNOXGNASE"/>
</dbReference>
<dbReference type="AlphaFoldDB" id="A0AAD6MX22"/>
<evidence type="ECO:0000259" key="5">
    <source>
        <dbReference type="Pfam" id="PF01494"/>
    </source>
</evidence>
<dbReference type="SUPFAM" id="SSF52833">
    <property type="entry name" value="Thioredoxin-like"/>
    <property type="match status" value="1"/>
</dbReference>
<sequence>MEKFDVIICGSGSAGLSAALWLAKYGIRSKILERRDGPMKMGQADGVQCRTVEIFESFGVSEELLREAYHVLEVSFWADNGTGAIKRTGRTADTAPGLSHQPHVILNQARINGLLIELMQKYNDQKIDYGYNVVDLQIDTSASSSDLDAYPITVSAERDGKIEKFAAKYVLGADGAHSTIRKTLDFKMEGDSTDSVWGVMDMIPRTNFPDFRKKSTIRSKAGNILIIPREGDNRNLTRFYIEIGHGTNAKDVTLEDLQNRAKSILQPYDIEFVETVWWSAYSIGQRHADFFHKDYRVFLAGDACHTHSPKAGQGMNVSFQDGYNIGWKLGEVLTGLASPSILETYVLERRKTAIDLINFDRYFSKLFSSGNTTPAEFQDGFIQSGKYTAGLTAKYDLSSITTSGSHLASKIAVGMRLPSTQVVRYCDSKPLQLMSRLISDGRWRILIFAGDLSVEENRAKLDTIGSYLTSEDGPVCTYTPPSNDIDSLMELIVVGHGKRHDVELEQIPECFYPVTSKNQTKDLHKIYYDDESYNKGHGHAYEFLGIDPKEGALVVVRPDQYVSAVLNLHEYEEIGKFFGGFLISQRGLRCQTFGDIKAVL</sequence>
<dbReference type="NCBIfam" id="NF006144">
    <property type="entry name" value="PRK08294.1"/>
    <property type="match status" value="1"/>
</dbReference>
<gene>
    <name evidence="7" type="ORF">N7493_004489</name>
</gene>
<evidence type="ECO:0000259" key="6">
    <source>
        <dbReference type="Pfam" id="PF07976"/>
    </source>
</evidence>
<evidence type="ECO:0000313" key="8">
    <source>
        <dbReference type="Proteomes" id="UP001215712"/>
    </source>
</evidence>
<organism evidence="7 8">
    <name type="scientific">Penicillium malachiteum</name>
    <dbReference type="NCBI Taxonomy" id="1324776"/>
    <lineage>
        <taxon>Eukaryota</taxon>
        <taxon>Fungi</taxon>
        <taxon>Dikarya</taxon>
        <taxon>Ascomycota</taxon>
        <taxon>Pezizomycotina</taxon>
        <taxon>Eurotiomycetes</taxon>
        <taxon>Eurotiomycetidae</taxon>
        <taxon>Eurotiales</taxon>
        <taxon>Aspergillaceae</taxon>
        <taxon>Penicillium</taxon>
    </lineage>
</organism>
<dbReference type="CDD" id="cd02979">
    <property type="entry name" value="PHOX_C"/>
    <property type="match status" value="1"/>
</dbReference>
<dbReference type="Gene3D" id="3.40.30.20">
    <property type="match status" value="1"/>
</dbReference>
<dbReference type="InterPro" id="IPR038220">
    <property type="entry name" value="PHOX_C_sf"/>
</dbReference>
<protein>
    <submittedName>
        <fullName evidence="7">Uncharacterized protein</fullName>
    </submittedName>
</protein>
<comment type="similarity">
    <text evidence="1">Belongs to the PheA/TfdB FAD monooxygenase family.</text>
</comment>
<dbReference type="InterPro" id="IPR036188">
    <property type="entry name" value="FAD/NAD-bd_sf"/>
</dbReference>
<keyword evidence="4" id="KW-0560">Oxidoreductase</keyword>
<proteinExistence type="inferred from homology"/>
<dbReference type="SUPFAM" id="SSF51905">
    <property type="entry name" value="FAD/NAD(P)-binding domain"/>
    <property type="match status" value="1"/>
</dbReference>
<reference evidence="7" key="2">
    <citation type="submission" date="2023-01" db="EMBL/GenBank/DDBJ databases">
        <authorList>
            <person name="Petersen C."/>
        </authorList>
    </citation>
    <scope>NUCLEOTIDE SEQUENCE</scope>
    <source>
        <strain evidence="7">IBT 17514</strain>
    </source>
</reference>
<dbReference type="EMBL" id="JAQJAN010000005">
    <property type="protein sequence ID" value="KAJ5728159.1"/>
    <property type="molecule type" value="Genomic_DNA"/>
</dbReference>
<comment type="caution">
    <text evidence="7">The sequence shown here is derived from an EMBL/GenBank/DDBJ whole genome shotgun (WGS) entry which is preliminary data.</text>
</comment>
<evidence type="ECO:0000313" key="7">
    <source>
        <dbReference type="EMBL" id="KAJ5728159.1"/>
    </source>
</evidence>
<dbReference type="Proteomes" id="UP001215712">
    <property type="component" value="Unassembled WGS sequence"/>
</dbReference>